<comment type="similarity">
    <text evidence="3 10">Belongs to the ATPase gamma chain family.</text>
</comment>
<evidence type="ECO:0000256" key="10">
    <source>
        <dbReference type="HAMAP-Rule" id="MF_00815"/>
    </source>
</evidence>
<reference evidence="11" key="1">
    <citation type="submission" date="2019-08" db="EMBL/GenBank/DDBJ databases">
        <authorList>
            <person name="Busch A."/>
        </authorList>
    </citation>
    <scope>NUCLEOTIDE SEQUENCE</scope>
    <source>
        <strain evidence="11">15T0085</strain>
    </source>
</reference>
<evidence type="ECO:0000313" key="11">
    <source>
        <dbReference type="EMBL" id="NDS67675.1"/>
    </source>
</evidence>
<dbReference type="KEGG" id="ftz:CH68_1949"/>
<organism evidence="11">
    <name type="scientific">Francisella tularensis subsp. holarctica</name>
    <dbReference type="NCBI Taxonomy" id="119857"/>
    <lineage>
        <taxon>Bacteria</taxon>
        <taxon>Pseudomonadati</taxon>
        <taxon>Pseudomonadota</taxon>
        <taxon>Gammaproteobacteria</taxon>
        <taxon>Thiotrichales</taxon>
        <taxon>Francisellaceae</taxon>
        <taxon>Francisella</taxon>
    </lineage>
</organism>
<dbReference type="Pfam" id="PF00231">
    <property type="entry name" value="ATP-synt"/>
    <property type="match status" value="1"/>
</dbReference>
<accession>A0A0B3VZA4</accession>
<dbReference type="eggNOG" id="COG0224">
    <property type="taxonomic scope" value="Bacteria"/>
</dbReference>
<dbReference type="SUPFAM" id="SSF52943">
    <property type="entry name" value="ATP synthase (F1-ATPase), gamma subunit"/>
    <property type="match status" value="1"/>
</dbReference>
<keyword evidence="10" id="KW-1003">Cell membrane</keyword>
<reference evidence="11" key="2">
    <citation type="submission" date="2020-02" db="EMBL/GenBank/DDBJ databases">
        <title>Using affinity propagation clustering for identifying bacterial clades and subclades with whole-genome sequences of Francisella tularensis.</title>
        <authorList>
            <person name="Homeier-Bachmann T."/>
            <person name="Abdel-Glil M.Y."/>
            <person name="Hackbart A."/>
            <person name="Hotzel H."/>
            <person name="Tomaso H."/>
        </authorList>
    </citation>
    <scope>NUCLEOTIDE SEQUENCE</scope>
    <source>
        <strain evidence="11">15T0085</strain>
    </source>
</reference>
<keyword evidence="8 10" id="KW-0139">CF(1)</keyword>
<comment type="function">
    <text evidence="1 10">Produces ATP from ADP in the presence of a proton gradient across the membrane. The gamma chain is believed to be important in regulating ATPase activity and the flow of protons through the CF(0) complex.</text>
</comment>
<evidence type="ECO:0000256" key="7">
    <source>
        <dbReference type="ARBA" id="ARBA00023136"/>
    </source>
</evidence>
<dbReference type="OMA" id="MQITSAM"/>
<proteinExistence type="inferred from homology"/>
<dbReference type="NCBIfam" id="TIGR01146">
    <property type="entry name" value="ATPsyn_F1gamma"/>
    <property type="match status" value="1"/>
</dbReference>
<evidence type="ECO:0000256" key="4">
    <source>
        <dbReference type="ARBA" id="ARBA00022448"/>
    </source>
</evidence>
<evidence type="ECO:0000256" key="9">
    <source>
        <dbReference type="ARBA" id="ARBA00023310"/>
    </source>
</evidence>
<dbReference type="Gene3D" id="3.40.1380.10">
    <property type="match status" value="1"/>
</dbReference>
<keyword evidence="4 10" id="KW-0813">Transport</keyword>
<name>A0A0B3VZA4_FRATU</name>
<dbReference type="InterPro" id="IPR023632">
    <property type="entry name" value="ATP_synth_F1_gsu_CS"/>
</dbReference>
<gene>
    <name evidence="10" type="primary">atpG</name>
    <name evidence="11" type="ORF">FWI86_00655</name>
</gene>
<dbReference type="GO" id="GO:0045259">
    <property type="term" value="C:proton-transporting ATP synthase complex"/>
    <property type="evidence" value="ECO:0007669"/>
    <property type="project" value="UniProtKB-KW"/>
</dbReference>
<keyword evidence="9 10" id="KW-0066">ATP synthesis</keyword>
<dbReference type="GO" id="GO:0005524">
    <property type="term" value="F:ATP binding"/>
    <property type="evidence" value="ECO:0007669"/>
    <property type="project" value="UniProtKB-UniRule"/>
</dbReference>
<comment type="caution">
    <text evidence="11">The sequence shown here is derived from an EMBL/GenBank/DDBJ whole genome shotgun (WGS) entry which is preliminary data.</text>
</comment>
<dbReference type="InterPro" id="IPR000131">
    <property type="entry name" value="ATP_synth_F1_gsu"/>
</dbReference>
<dbReference type="GeneID" id="75264622"/>
<dbReference type="KEGG" id="ftc:DA46_929"/>
<dbReference type="Gene3D" id="1.10.287.80">
    <property type="entry name" value="ATP synthase, gamma subunit, helix hairpin domain"/>
    <property type="match status" value="1"/>
</dbReference>
<comment type="subcellular location">
    <subcellularLocation>
        <location evidence="10">Cell membrane</location>
        <topology evidence="10">Peripheral membrane protein</topology>
    </subcellularLocation>
    <subcellularLocation>
        <location evidence="2">Membrane</location>
        <topology evidence="2">Peripheral membrane protein</topology>
    </subcellularLocation>
</comment>
<dbReference type="InterPro" id="IPR035968">
    <property type="entry name" value="ATP_synth_F1_ATPase_gsu"/>
</dbReference>
<keyword evidence="6 10" id="KW-0406">Ion transport</keyword>
<comment type="subunit">
    <text evidence="10">F-type ATPases have 2 components, CF(1) - the catalytic core - and CF(0) - the membrane proton channel. CF(1) has five subunits: alpha(3), beta(3), gamma(1), delta(1), epsilon(1). CF(0) has three main subunits: a, b and c.</text>
</comment>
<dbReference type="PRINTS" id="PR00126">
    <property type="entry name" value="ATPASEGAMMA"/>
</dbReference>
<evidence type="ECO:0000256" key="5">
    <source>
        <dbReference type="ARBA" id="ARBA00022781"/>
    </source>
</evidence>
<dbReference type="NCBIfam" id="NF009956">
    <property type="entry name" value="PRK13422.1"/>
    <property type="match status" value="1"/>
</dbReference>
<dbReference type="EMBL" id="JAAGJP010000002">
    <property type="protein sequence ID" value="NDS67675.1"/>
    <property type="molecule type" value="Genomic_DNA"/>
</dbReference>
<dbReference type="GO" id="GO:0005886">
    <property type="term" value="C:plasma membrane"/>
    <property type="evidence" value="ECO:0007669"/>
    <property type="project" value="UniProtKB-SubCell"/>
</dbReference>
<evidence type="ECO:0000256" key="2">
    <source>
        <dbReference type="ARBA" id="ARBA00004170"/>
    </source>
</evidence>
<dbReference type="AlphaFoldDB" id="A0A0B3VZA4"/>
<dbReference type="PANTHER" id="PTHR11693:SF22">
    <property type="entry name" value="ATP SYNTHASE SUBUNIT GAMMA, MITOCHONDRIAL"/>
    <property type="match status" value="1"/>
</dbReference>
<protein>
    <recommendedName>
        <fullName evidence="10">ATP synthase gamma chain</fullName>
    </recommendedName>
    <alternativeName>
        <fullName evidence="10">ATP synthase F1 sector gamma subunit</fullName>
    </alternativeName>
    <alternativeName>
        <fullName evidence="10">F-ATPase gamma subunit</fullName>
    </alternativeName>
</protein>
<evidence type="ECO:0000256" key="1">
    <source>
        <dbReference type="ARBA" id="ARBA00003456"/>
    </source>
</evidence>
<dbReference type="CDD" id="cd12151">
    <property type="entry name" value="F1-ATPase_gamma"/>
    <property type="match status" value="1"/>
</dbReference>
<dbReference type="KEGG" id="ftv:CH67_65"/>
<evidence type="ECO:0000256" key="3">
    <source>
        <dbReference type="ARBA" id="ARBA00007681"/>
    </source>
</evidence>
<dbReference type="HAMAP" id="MF_00815">
    <property type="entry name" value="ATP_synth_gamma_bact"/>
    <property type="match status" value="1"/>
</dbReference>
<dbReference type="GO" id="GO:0042777">
    <property type="term" value="P:proton motive force-driven plasma membrane ATP synthesis"/>
    <property type="evidence" value="ECO:0007669"/>
    <property type="project" value="UniProtKB-UniRule"/>
</dbReference>
<keyword evidence="7 10" id="KW-0472">Membrane</keyword>
<dbReference type="HOGENOM" id="CLU_050669_0_1_6"/>
<keyword evidence="5 10" id="KW-0375">Hydrogen ion transport</keyword>
<dbReference type="RefSeq" id="WP_003019684.1">
    <property type="nucleotide sequence ID" value="NZ_AP023459.1"/>
</dbReference>
<dbReference type="PROSITE" id="PS00153">
    <property type="entry name" value="ATPASE_GAMMA"/>
    <property type="match status" value="1"/>
</dbReference>
<dbReference type="SMR" id="A0A0B3VZA4"/>
<evidence type="ECO:0000256" key="8">
    <source>
        <dbReference type="ARBA" id="ARBA00023196"/>
    </source>
</evidence>
<dbReference type="GO" id="GO:0046933">
    <property type="term" value="F:proton-transporting ATP synthase activity, rotational mechanism"/>
    <property type="evidence" value="ECO:0007669"/>
    <property type="project" value="UniProtKB-UniRule"/>
</dbReference>
<dbReference type="PANTHER" id="PTHR11693">
    <property type="entry name" value="ATP SYNTHASE GAMMA CHAIN"/>
    <property type="match status" value="1"/>
</dbReference>
<sequence length="298" mass="33187">MSNAREIRSKVQSVKNTQKITGAMELVAASKMRGAIVKMNNVRPYVESANTIIKNVTAASIDYPNPYLFDRDVKRVGYIVTSTDRGLCGGLNINLFKHVLKEIKNNIEDRVGVDVCVIGSKAENFFAKLKDVNIVATAHYNDKDKEGSIRAIGGAVKVMLDKFTAGEIDRLYMSSNQFVSTIKQRPRLQTLLPIQDIFSAEEIKANKEKATKGHWDYIYERDIEEVLNALCIRYIEAQVRGAILENAACEQAARMMAMKNATDNASDIIDQLKLDYNKVRQAMITQELAEICSGAAAV</sequence>
<evidence type="ECO:0000256" key="6">
    <source>
        <dbReference type="ARBA" id="ARBA00023065"/>
    </source>
</evidence>